<comment type="caution">
    <text evidence="10">The sequence shown here is derived from an EMBL/GenBank/DDBJ whole genome shotgun (WGS) entry which is preliminary data.</text>
</comment>
<reference evidence="11" key="1">
    <citation type="journal article" date="2019" name="Int. J. Syst. Evol. Microbiol.">
        <title>The Global Catalogue of Microorganisms (GCM) 10K type strain sequencing project: providing services to taxonomists for standard genome sequencing and annotation.</title>
        <authorList>
            <consortium name="The Broad Institute Genomics Platform"/>
            <consortium name="The Broad Institute Genome Sequencing Center for Infectious Disease"/>
            <person name="Wu L."/>
            <person name="Ma J."/>
        </authorList>
    </citation>
    <scope>NUCLEOTIDE SEQUENCE [LARGE SCALE GENOMIC DNA]</scope>
    <source>
        <strain evidence="11">JCM 32305</strain>
    </source>
</reference>
<evidence type="ECO:0000256" key="1">
    <source>
        <dbReference type="ARBA" id="ARBA00022448"/>
    </source>
</evidence>
<evidence type="ECO:0000256" key="8">
    <source>
        <dbReference type="SAM" id="Phobius"/>
    </source>
</evidence>
<dbReference type="Pfam" id="PF12801">
    <property type="entry name" value="Fer4_5"/>
    <property type="match status" value="2"/>
</dbReference>
<evidence type="ECO:0000313" key="10">
    <source>
        <dbReference type="EMBL" id="GGP92012.1"/>
    </source>
</evidence>
<dbReference type="PROSITE" id="PS00198">
    <property type="entry name" value="4FE4S_FER_1"/>
    <property type="match status" value="1"/>
</dbReference>
<keyword evidence="11" id="KW-1185">Reference proteome</keyword>
<feature type="transmembrane region" description="Helical" evidence="8">
    <location>
        <begin position="37"/>
        <end position="57"/>
    </location>
</feature>
<keyword evidence="2" id="KW-0004">4Fe-4S</keyword>
<gene>
    <name evidence="10" type="primary">napH</name>
    <name evidence="10" type="ORF">GCM10009410_27560</name>
</gene>
<sequence>MSSKHSSTSKLATRFASDAVEELGWWRSHRFLILRRLSQLSILSLFAVGPFFGLWLFKGNLSSSLFLDTVPLSDPLVTLQVLMSGHWPELSLLLGAIIVVGVYALLGGRVFCSWVCPVNIITDLASWVRRTLSLPRTSEIPQNLRYYMLTLVLILPIFTGFAVWEWLNPVPIIYRALLFGTSSGLWILVVIFLLDTFVVERAWCSHLCPTGALFSLIGKVSPVKIAAVRAEACNNCMDCFTVCPERQVLKPVLKKGSIQPLILDSDCTLCGRCIDVCAPRVFQYENRFNSKYSNRIPLKVESQL</sequence>
<name>A0ABQ2QQZ8_9GAMM</name>
<dbReference type="NCBIfam" id="TIGR02163">
    <property type="entry name" value="napH"/>
    <property type="match status" value="1"/>
</dbReference>
<evidence type="ECO:0000256" key="5">
    <source>
        <dbReference type="ARBA" id="ARBA00022982"/>
    </source>
</evidence>
<feature type="domain" description="4Fe-4S ferredoxin-type" evidence="9">
    <location>
        <begin position="224"/>
        <end position="254"/>
    </location>
</feature>
<dbReference type="InterPro" id="IPR017896">
    <property type="entry name" value="4Fe4S_Fe-S-bd"/>
</dbReference>
<dbReference type="PANTHER" id="PTHR30176">
    <property type="entry name" value="FERREDOXIN-TYPE PROTEIN NAPH"/>
    <property type="match status" value="1"/>
</dbReference>
<keyword evidence="8" id="KW-0472">Membrane</keyword>
<dbReference type="Proteomes" id="UP000654004">
    <property type="component" value="Unassembled WGS sequence"/>
</dbReference>
<dbReference type="InterPro" id="IPR017900">
    <property type="entry name" value="4Fe4S_Fe_S_CS"/>
</dbReference>
<feature type="domain" description="4Fe-4S ferredoxin-type" evidence="9">
    <location>
        <begin position="259"/>
        <end position="287"/>
    </location>
</feature>
<dbReference type="PANTHER" id="PTHR30176:SF3">
    <property type="entry name" value="FERREDOXIN-TYPE PROTEIN NAPH"/>
    <property type="match status" value="1"/>
</dbReference>
<feature type="transmembrane region" description="Helical" evidence="8">
    <location>
        <begin position="92"/>
        <end position="125"/>
    </location>
</feature>
<dbReference type="RefSeq" id="WP_188957211.1">
    <property type="nucleotide sequence ID" value="NZ_BMQW01000007.1"/>
</dbReference>
<evidence type="ECO:0000259" key="9">
    <source>
        <dbReference type="PROSITE" id="PS51379"/>
    </source>
</evidence>
<dbReference type="InterPro" id="IPR051684">
    <property type="entry name" value="Electron_Trans/Redox"/>
</dbReference>
<keyword evidence="8" id="KW-0812">Transmembrane</keyword>
<organism evidence="10 11">
    <name type="scientific">Shewanella ulleungensis</name>
    <dbReference type="NCBI Taxonomy" id="2282699"/>
    <lineage>
        <taxon>Bacteria</taxon>
        <taxon>Pseudomonadati</taxon>
        <taxon>Pseudomonadota</taxon>
        <taxon>Gammaproteobacteria</taxon>
        <taxon>Alteromonadales</taxon>
        <taxon>Shewanellaceae</taxon>
        <taxon>Shewanella</taxon>
    </lineage>
</organism>
<protein>
    <submittedName>
        <fullName evidence="10">Quinol dehydrogenase ferredoxin subunit NapH</fullName>
    </submittedName>
</protein>
<dbReference type="InterPro" id="IPR011886">
    <property type="entry name" value="NapH_MauN"/>
</dbReference>
<evidence type="ECO:0000256" key="3">
    <source>
        <dbReference type="ARBA" id="ARBA00022723"/>
    </source>
</evidence>
<keyword evidence="6" id="KW-0408">Iron</keyword>
<evidence type="ECO:0000313" key="11">
    <source>
        <dbReference type="Proteomes" id="UP000654004"/>
    </source>
</evidence>
<keyword evidence="7" id="KW-0411">Iron-sulfur</keyword>
<feature type="transmembrane region" description="Helical" evidence="8">
    <location>
        <begin position="146"/>
        <end position="166"/>
    </location>
</feature>
<proteinExistence type="predicted"/>
<dbReference type="PROSITE" id="PS51379">
    <property type="entry name" value="4FE4S_FER_2"/>
    <property type="match status" value="2"/>
</dbReference>
<dbReference type="EMBL" id="BMQW01000007">
    <property type="protein sequence ID" value="GGP92012.1"/>
    <property type="molecule type" value="Genomic_DNA"/>
</dbReference>
<dbReference type="Pfam" id="PF13237">
    <property type="entry name" value="Fer4_10"/>
    <property type="match status" value="1"/>
</dbReference>
<keyword evidence="1" id="KW-0813">Transport</keyword>
<evidence type="ECO:0000256" key="7">
    <source>
        <dbReference type="ARBA" id="ARBA00023014"/>
    </source>
</evidence>
<keyword evidence="3" id="KW-0479">Metal-binding</keyword>
<evidence type="ECO:0000256" key="2">
    <source>
        <dbReference type="ARBA" id="ARBA00022485"/>
    </source>
</evidence>
<keyword evidence="5" id="KW-0249">Electron transport</keyword>
<dbReference type="Gene3D" id="3.30.70.20">
    <property type="match status" value="1"/>
</dbReference>
<keyword evidence="4" id="KW-0677">Repeat</keyword>
<feature type="transmembrane region" description="Helical" evidence="8">
    <location>
        <begin position="172"/>
        <end position="194"/>
    </location>
</feature>
<evidence type="ECO:0000256" key="6">
    <source>
        <dbReference type="ARBA" id="ARBA00023004"/>
    </source>
</evidence>
<evidence type="ECO:0000256" key="4">
    <source>
        <dbReference type="ARBA" id="ARBA00022737"/>
    </source>
</evidence>
<dbReference type="SUPFAM" id="SSF54862">
    <property type="entry name" value="4Fe-4S ferredoxins"/>
    <property type="match status" value="1"/>
</dbReference>
<keyword evidence="8" id="KW-1133">Transmembrane helix</keyword>
<dbReference type="NCBIfam" id="NF007013">
    <property type="entry name" value="PRK09477.1"/>
    <property type="match status" value="1"/>
</dbReference>
<accession>A0ABQ2QQZ8</accession>